<reference evidence="2 3" key="1">
    <citation type="submission" date="2018-07" db="EMBL/GenBank/DDBJ databases">
        <title>Genome analysis of Larkinella rosea.</title>
        <authorList>
            <person name="Zhou Z."/>
            <person name="Wang G."/>
        </authorList>
    </citation>
    <scope>NUCLEOTIDE SEQUENCE [LARGE SCALE GENOMIC DNA]</scope>
    <source>
        <strain evidence="3">zzj9</strain>
    </source>
</reference>
<dbReference type="EMBL" id="QOWE01000019">
    <property type="protein sequence ID" value="RCR67439.1"/>
    <property type="molecule type" value="Genomic_DNA"/>
</dbReference>
<organism evidence="2 3">
    <name type="scientific">Larkinella punicea</name>
    <dbReference type="NCBI Taxonomy" id="2315727"/>
    <lineage>
        <taxon>Bacteria</taxon>
        <taxon>Pseudomonadati</taxon>
        <taxon>Bacteroidota</taxon>
        <taxon>Cytophagia</taxon>
        <taxon>Cytophagales</taxon>
        <taxon>Spirosomataceae</taxon>
        <taxon>Larkinella</taxon>
    </lineage>
</organism>
<feature type="domain" description="Inosine/uridine-preferring nucleoside hydrolase" evidence="1">
    <location>
        <begin position="28"/>
        <end position="270"/>
    </location>
</feature>
<dbReference type="GO" id="GO:0016799">
    <property type="term" value="F:hydrolase activity, hydrolyzing N-glycosyl compounds"/>
    <property type="evidence" value="ECO:0007669"/>
    <property type="project" value="InterPro"/>
</dbReference>
<dbReference type="Pfam" id="PF01156">
    <property type="entry name" value="IU_nuc_hydro"/>
    <property type="match status" value="1"/>
</dbReference>
<evidence type="ECO:0000259" key="1">
    <source>
        <dbReference type="Pfam" id="PF01156"/>
    </source>
</evidence>
<evidence type="ECO:0000313" key="2">
    <source>
        <dbReference type="EMBL" id="RCR67439.1"/>
    </source>
</evidence>
<dbReference type="SUPFAM" id="SSF53590">
    <property type="entry name" value="Nucleoside hydrolase"/>
    <property type="match status" value="1"/>
</dbReference>
<evidence type="ECO:0000313" key="3">
    <source>
        <dbReference type="Proteomes" id="UP000253383"/>
    </source>
</evidence>
<dbReference type="PANTHER" id="PTHR43264">
    <property type="match status" value="1"/>
</dbReference>
<dbReference type="AlphaFoldDB" id="A0A368JIF1"/>
<sequence>MTPFLTLCFLAFAVLSSAQNRPKPPVSIILDTDIGPDYDDVGAMAVLHALADRGEARPLAVIASNKHDLVVPVIDVLNTYFGRPNLPTGVTEGPGVVDGAWQKWPEMLVATYPHKIRSSDDAPDAVATYRQLLAKQPNGSVTIVTVGFLTNMANLLDSKPDRFSKLGGKELVKQKVKELVSMAGSFPTGREFNVYKDSVASEKAFANWPTPVIFSGFEIGKEIKTGPRLVANPSLKSPVKDVFALCMPKAKQDHDGRMSWDQTAVLVAVRGVEPYYGLKRGRFLIRGGTNSWQDDPNGPHYYLTEKMPVPQVTEEIETLMMHQPGKK</sequence>
<dbReference type="OrthoDB" id="128573at2"/>
<protein>
    <submittedName>
        <fullName evidence="2">Nucleoside hydrolase</fullName>
    </submittedName>
</protein>
<dbReference type="PANTHER" id="PTHR43264:SF1">
    <property type="entry name" value="INOSINE_URIDINE-PREFERRING NUCLEOSIDE HYDROLASE DOMAIN-CONTAINING PROTEIN"/>
    <property type="match status" value="1"/>
</dbReference>
<keyword evidence="2" id="KW-0378">Hydrolase</keyword>
<accession>A0A368JIF1</accession>
<dbReference type="Gene3D" id="3.90.245.10">
    <property type="entry name" value="Ribonucleoside hydrolase-like"/>
    <property type="match status" value="1"/>
</dbReference>
<dbReference type="InterPro" id="IPR036452">
    <property type="entry name" value="Ribo_hydro-like"/>
</dbReference>
<gene>
    <name evidence="2" type="ORF">DUE52_21800</name>
</gene>
<proteinExistence type="predicted"/>
<comment type="caution">
    <text evidence="2">The sequence shown here is derived from an EMBL/GenBank/DDBJ whole genome shotgun (WGS) entry which is preliminary data.</text>
</comment>
<name>A0A368JIF1_9BACT</name>
<dbReference type="RefSeq" id="WP_114408174.1">
    <property type="nucleotide sequence ID" value="NZ_QOWE01000019.1"/>
</dbReference>
<keyword evidence="3" id="KW-1185">Reference proteome</keyword>
<dbReference type="InterPro" id="IPR001910">
    <property type="entry name" value="Inosine/uridine_hydrolase_dom"/>
</dbReference>
<dbReference type="Proteomes" id="UP000253383">
    <property type="component" value="Unassembled WGS sequence"/>
</dbReference>